<dbReference type="Proteomes" id="UP000824890">
    <property type="component" value="Unassembled WGS sequence"/>
</dbReference>
<evidence type="ECO:0000313" key="2">
    <source>
        <dbReference type="Proteomes" id="UP000824890"/>
    </source>
</evidence>
<keyword evidence="2" id="KW-1185">Reference proteome</keyword>
<reference evidence="1 2" key="1">
    <citation type="submission" date="2021-05" db="EMBL/GenBank/DDBJ databases">
        <title>Genome Assembly of Synthetic Allotetraploid Brassica napus Reveals Homoeologous Exchanges between Subgenomes.</title>
        <authorList>
            <person name="Davis J.T."/>
        </authorList>
    </citation>
    <scope>NUCLEOTIDE SEQUENCE [LARGE SCALE GENOMIC DNA]</scope>
    <source>
        <strain evidence="2">cv. Da-Ae</strain>
        <tissue evidence="1">Seedling</tissue>
    </source>
</reference>
<organism evidence="1 2">
    <name type="scientific">Brassica napus</name>
    <name type="common">Rape</name>
    <dbReference type="NCBI Taxonomy" id="3708"/>
    <lineage>
        <taxon>Eukaryota</taxon>
        <taxon>Viridiplantae</taxon>
        <taxon>Streptophyta</taxon>
        <taxon>Embryophyta</taxon>
        <taxon>Tracheophyta</taxon>
        <taxon>Spermatophyta</taxon>
        <taxon>Magnoliopsida</taxon>
        <taxon>eudicotyledons</taxon>
        <taxon>Gunneridae</taxon>
        <taxon>Pentapetalae</taxon>
        <taxon>rosids</taxon>
        <taxon>malvids</taxon>
        <taxon>Brassicales</taxon>
        <taxon>Brassicaceae</taxon>
        <taxon>Brassiceae</taxon>
        <taxon>Brassica</taxon>
    </lineage>
</organism>
<protein>
    <submittedName>
        <fullName evidence="1">Uncharacterized protein</fullName>
    </submittedName>
</protein>
<comment type="caution">
    <text evidence="1">The sequence shown here is derived from an EMBL/GenBank/DDBJ whole genome shotgun (WGS) entry which is preliminary data.</text>
</comment>
<dbReference type="EMBL" id="JAGKQM010000019">
    <property type="protein sequence ID" value="KAH0856985.1"/>
    <property type="molecule type" value="Genomic_DNA"/>
</dbReference>
<gene>
    <name evidence="1" type="ORF">HID58_085246</name>
</gene>
<name>A0ABQ7XM25_BRANA</name>
<evidence type="ECO:0000313" key="1">
    <source>
        <dbReference type="EMBL" id="KAH0856985.1"/>
    </source>
</evidence>
<sequence>MEQSFLQNLHTMSFSYLASTIKKSLRDFQFLKKTEIVAPKPIGFLCSFIPLLGGKVSLQPDIFKRQASCCYTQNTFAAENLLREPSRQFSTITMPAGKKTSRKRKCLNDDELIIPNK</sequence>
<proteinExistence type="predicted"/>
<accession>A0ABQ7XM25</accession>